<dbReference type="EMBL" id="CAJNOV010003987">
    <property type="protein sequence ID" value="CAF1159009.1"/>
    <property type="molecule type" value="Genomic_DNA"/>
</dbReference>
<reference evidence="7" key="1">
    <citation type="submission" date="2021-02" db="EMBL/GenBank/DDBJ databases">
        <authorList>
            <person name="Nowell W R."/>
        </authorList>
    </citation>
    <scope>NUCLEOTIDE SEQUENCE</scope>
</reference>
<dbReference type="EMBL" id="CAJOBJ010003639">
    <property type="protein sequence ID" value="CAF3972646.1"/>
    <property type="molecule type" value="Genomic_DNA"/>
</dbReference>
<evidence type="ECO:0000313" key="9">
    <source>
        <dbReference type="EMBL" id="CAF2100147.1"/>
    </source>
</evidence>
<feature type="transmembrane region" description="Helical" evidence="5">
    <location>
        <begin position="332"/>
        <end position="351"/>
    </location>
</feature>
<dbReference type="InterPro" id="IPR050186">
    <property type="entry name" value="TPT_transporter"/>
</dbReference>
<dbReference type="Proteomes" id="UP000663834">
    <property type="component" value="Unassembled WGS sequence"/>
</dbReference>
<gene>
    <name evidence="12" type="ORF">BYL167_LOCUS18101</name>
    <name evidence="7" type="ORF">CJN711_LOCUS9914</name>
    <name evidence="11" type="ORF">GIL414_LOCUS10237</name>
    <name evidence="8" type="ORF">KQP761_LOCUS25168</name>
    <name evidence="9" type="ORF">MBJ925_LOCUS22116</name>
    <name evidence="10" type="ORF">SMN809_LOCUS1755</name>
</gene>
<dbReference type="EMBL" id="CAJNRE010011282">
    <property type="protein sequence ID" value="CAF2100147.1"/>
    <property type="molecule type" value="Genomic_DNA"/>
</dbReference>
<feature type="transmembrane region" description="Helical" evidence="5">
    <location>
        <begin position="131"/>
        <end position="150"/>
    </location>
</feature>
<dbReference type="Proteomes" id="UP000663824">
    <property type="component" value="Unassembled WGS sequence"/>
</dbReference>
<dbReference type="Proteomes" id="UP000681720">
    <property type="component" value="Unassembled WGS sequence"/>
</dbReference>
<feature type="transmembrane region" description="Helical" evidence="5">
    <location>
        <begin position="101"/>
        <end position="119"/>
    </location>
</feature>
<evidence type="ECO:0000313" key="7">
    <source>
        <dbReference type="EMBL" id="CAF1159009.1"/>
    </source>
</evidence>
<dbReference type="Proteomes" id="UP000681967">
    <property type="component" value="Unassembled WGS sequence"/>
</dbReference>
<dbReference type="AlphaFoldDB" id="A0A814TB12"/>
<dbReference type="EMBL" id="CAJOBH010007347">
    <property type="protein sequence ID" value="CAF4081565.1"/>
    <property type="molecule type" value="Genomic_DNA"/>
</dbReference>
<organism evidence="7 13">
    <name type="scientific">Rotaria magnacalcarata</name>
    <dbReference type="NCBI Taxonomy" id="392030"/>
    <lineage>
        <taxon>Eukaryota</taxon>
        <taxon>Metazoa</taxon>
        <taxon>Spiralia</taxon>
        <taxon>Gnathifera</taxon>
        <taxon>Rotifera</taxon>
        <taxon>Eurotatoria</taxon>
        <taxon>Bdelloidea</taxon>
        <taxon>Philodinida</taxon>
        <taxon>Philodinidae</taxon>
        <taxon>Rotaria</taxon>
    </lineage>
</organism>
<evidence type="ECO:0000256" key="5">
    <source>
        <dbReference type="SAM" id="Phobius"/>
    </source>
</evidence>
<dbReference type="OrthoDB" id="5547497at2759"/>
<feature type="transmembrane region" description="Helical" evidence="5">
    <location>
        <begin position="210"/>
        <end position="229"/>
    </location>
</feature>
<dbReference type="PANTHER" id="PTHR11132">
    <property type="entry name" value="SOLUTE CARRIER FAMILY 35"/>
    <property type="match status" value="1"/>
</dbReference>
<feature type="transmembrane region" description="Helical" evidence="5">
    <location>
        <begin position="241"/>
        <end position="263"/>
    </location>
</feature>
<keyword evidence="2 5" id="KW-0812">Transmembrane</keyword>
<evidence type="ECO:0000313" key="13">
    <source>
        <dbReference type="Proteomes" id="UP000663855"/>
    </source>
</evidence>
<dbReference type="GO" id="GO:0016020">
    <property type="term" value="C:membrane"/>
    <property type="evidence" value="ECO:0007669"/>
    <property type="project" value="UniProtKB-SubCell"/>
</dbReference>
<keyword evidence="4 5" id="KW-0472">Membrane</keyword>
<comment type="subcellular location">
    <subcellularLocation>
        <location evidence="1">Membrane</location>
        <topology evidence="1">Multi-pass membrane protein</topology>
    </subcellularLocation>
</comment>
<evidence type="ECO:0000256" key="4">
    <source>
        <dbReference type="ARBA" id="ARBA00023136"/>
    </source>
</evidence>
<feature type="transmembrane region" description="Helical" evidence="5">
    <location>
        <begin position="278"/>
        <end position="299"/>
    </location>
</feature>
<keyword evidence="3 5" id="KW-1133">Transmembrane helix</keyword>
<feature type="transmembrane region" description="Helical" evidence="5">
    <location>
        <begin position="68"/>
        <end position="89"/>
    </location>
</feature>
<evidence type="ECO:0000313" key="8">
    <source>
        <dbReference type="EMBL" id="CAF1624851.1"/>
    </source>
</evidence>
<evidence type="ECO:0000259" key="6">
    <source>
        <dbReference type="Pfam" id="PF03151"/>
    </source>
</evidence>
<dbReference type="Pfam" id="PF03151">
    <property type="entry name" value="TPT"/>
    <property type="match status" value="1"/>
</dbReference>
<dbReference type="Proteomes" id="UP000676336">
    <property type="component" value="Unassembled WGS sequence"/>
</dbReference>
<evidence type="ECO:0000256" key="2">
    <source>
        <dbReference type="ARBA" id="ARBA00022692"/>
    </source>
</evidence>
<comment type="caution">
    <text evidence="7">The sequence shown here is derived from an EMBL/GenBank/DDBJ whole genome shotgun (WGS) entry which is preliminary data.</text>
</comment>
<feature type="domain" description="Sugar phosphate transporter" evidence="6">
    <location>
        <begin position="73"/>
        <end position="348"/>
    </location>
</feature>
<protein>
    <recommendedName>
        <fullName evidence="6">Sugar phosphate transporter domain-containing protein</fullName>
    </recommendedName>
</protein>
<dbReference type="InterPro" id="IPR004853">
    <property type="entry name" value="Sugar_P_trans_dom"/>
</dbReference>
<evidence type="ECO:0000313" key="10">
    <source>
        <dbReference type="EMBL" id="CAF3811542.1"/>
    </source>
</evidence>
<dbReference type="EMBL" id="CAJOBI010000286">
    <property type="protein sequence ID" value="CAF3811542.1"/>
    <property type="molecule type" value="Genomic_DNA"/>
</dbReference>
<accession>A0A814TB12</accession>
<evidence type="ECO:0000256" key="3">
    <source>
        <dbReference type="ARBA" id="ARBA00022989"/>
    </source>
</evidence>
<dbReference type="SUPFAM" id="SSF103481">
    <property type="entry name" value="Multidrug resistance efflux transporter EmrE"/>
    <property type="match status" value="1"/>
</dbReference>
<dbReference type="Gene3D" id="1.10.3730.20">
    <property type="match status" value="1"/>
</dbReference>
<evidence type="ECO:0000256" key="1">
    <source>
        <dbReference type="ARBA" id="ARBA00004141"/>
    </source>
</evidence>
<dbReference type="Proteomes" id="UP000663855">
    <property type="component" value="Unassembled WGS sequence"/>
</dbReference>
<dbReference type="EMBL" id="CAJNOW010013835">
    <property type="protein sequence ID" value="CAF1624851.1"/>
    <property type="molecule type" value="Genomic_DNA"/>
</dbReference>
<evidence type="ECO:0000313" key="11">
    <source>
        <dbReference type="EMBL" id="CAF3972646.1"/>
    </source>
</evidence>
<name>A0A814TB12_9BILA</name>
<evidence type="ECO:0000313" key="12">
    <source>
        <dbReference type="EMBL" id="CAF4081565.1"/>
    </source>
</evidence>
<proteinExistence type="predicted"/>
<sequence>MTCSYATQDHRSIDNKDESVRLSLNYSNDDLSVSSKTPDLSSTELLISNSVILNDQNPVSNPRIAKSCFLSTFIFLINFISSILVINLSKWIYVKHHFPNLTLTTMNFFITFLLLLVCLQLKLFAHVRLPIPSMIPVSICFGGFIAFSNLSLQYNTVGTYQLIKLQVTPTVMLVSWLFFKAYYPLPIVFSFIPVLVGTLISTYYDLQFNMFGLFCALMSVLFTAMYQILVEHSQNVHNCNALQLLLYQAPLSGLLLLCFVPFFEPLNDLEKFMNYDTILLILLCGFIAFFVNLTIFWVIGNLSPVAYNMIGHTKTLLIILVGSIIFHEALNIKQIFGLGFTMFGVFIYTYFKYIRKPTK</sequence>
<dbReference type="InterPro" id="IPR037185">
    <property type="entry name" value="EmrE-like"/>
</dbReference>
<feature type="transmembrane region" description="Helical" evidence="5">
    <location>
        <begin position="306"/>
        <end position="326"/>
    </location>
</feature>